<feature type="transmembrane region" description="Helical" evidence="1">
    <location>
        <begin position="269"/>
        <end position="289"/>
    </location>
</feature>
<sequence length="336" mass="33938">MKTLPTSALLWGAWAVTAVLTVLVSTGWTIPAVVILAGALTWPCLGRARRGIGAWLISACVALTAVWTLLGVVQHREGTGGDVLWILPAWQPTSGGSFGGAVTTGQLELALLQGVRGVAVLTVLGLLHRAVDGTGWVRATALVAGPAVGVLAPLACLGDARCAQELDRTAVRHHGLAPHWRLGTSVLGDLWDRAVHRSRDLVGVVGTTPGLIAPVFSLTAASAALLLAMRRSLASGPELGAIALGSAVLVAAVVAHLRGSRFETPAGDAVAAGSGAVALLGAHVLSAHMLGTHVLSAHMLGAQGVAGDVVVTATALLVLPAVALVARPATQKGDAR</sequence>
<reference evidence="3" key="1">
    <citation type="journal article" date="2019" name="Int. J. Syst. Evol. Microbiol.">
        <title>The Global Catalogue of Microorganisms (GCM) 10K type strain sequencing project: providing services to taxonomists for standard genome sequencing and annotation.</title>
        <authorList>
            <consortium name="The Broad Institute Genomics Platform"/>
            <consortium name="The Broad Institute Genome Sequencing Center for Infectious Disease"/>
            <person name="Wu L."/>
            <person name="Ma J."/>
        </authorList>
    </citation>
    <scope>NUCLEOTIDE SEQUENCE [LARGE SCALE GENOMIC DNA]</scope>
    <source>
        <strain evidence="3">DFY28</strain>
    </source>
</reference>
<evidence type="ECO:0000256" key="1">
    <source>
        <dbReference type="SAM" id="Phobius"/>
    </source>
</evidence>
<feature type="transmembrane region" description="Helical" evidence="1">
    <location>
        <begin position="309"/>
        <end position="326"/>
    </location>
</feature>
<dbReference type="EMBL" id="JBHSQI010000001">
    <property type="protein sequence ID" value="MFC6152297.1"/>
    <property type="molecule type" value="Genomic_DNA"/>
</dbReference>
<feature type="transmembrane region" description="Helical" evidence="1">
    <location>
        <begin position="136"/>
        <end position="158"/>
    </location>
</feature>
<organism evidence="2 3">
    <name type="scientific">Nocardioides yefusunii</name>
    <dbReference type="NCBI Taxonomy" id="2500546"/>
    <lineage>
        <taxon>Bacteria</taxon>
        <taxon>Bacillati</taxon>
        <taxon>Actinomycetota</taxon>
        <taxon>Actinomycetes</taxon>
        <taxon>Propionibacteriales</taxon>
        <taxon>Nocardioidaceae</taxon>
        <taxon>Nocardioides</taxon>
    </lineage>
</organism>
<gene>
    <name evidence="2" type="ORF">ACFPWU_01290</name>
</gene>
<proteinExistence type="predicted"/>
<accession>A0ABW1QTY2</accession>
<feature type="transmembrane region" description="Helical" evidence="1">
    <location>
        <begin position="239"/>
        <end position="257"/>
    </location>
</feature>
<dbReference type="Proteomes" id="UP001596098">
    <property type="component" value="Unassembled WGS sequence"/>
</dbReference>
<evidence type="ECO:0000313" key="2">
    <source>
        <dbReference type="EMBL" id="MFC6152297.1"/>
    </source>
</evidence>
<dbReference type="RefSeq" id="WP_128220459.1">
    <property type="nucleotide sequence ID" value="NZ_CP034929.1"/>
</dbReference>
<keyword evidence="1" id="KW-1133">Transmembrane helix</keyword>
<name>A0ABW1QTY2_9ACTN</name>
<evidence type="ECO:0000313" key="3">
    <source>
        <dbReference type="Proteomes" id="UP001596098"/>
    </source>
</evidence>
<protein>
    <submittedName>
        <fullName evidence="2">Uncharacterized protein</fullName>
    </submittedName>
</protein>
<keyword evidence="1" id="KW-0472">Membrane</keyword>
<comment type="caution">
    <text evidence="2">The sequence shown here is derived from an EMBL/GenBank/DDBJ whole genome shotgun (WGS) entry which is preliminary data.</text>
</comment>
<feature type="transmembrane region" description="Helical" evidence="1">
    <location>
        <begin position="201"/>
        <end position="227"/>
    </location>
</feature>
<feature type="transmembrane region" description="Helical" evidence="1">
    <location>
        <begin position="28"/>
        <end position="45"/>
    </location>
</feature>
<keyword evidence="1" id="KW-0812">Transmembrane</keyword>
<feature type="transmembrane region" description="Helical" evidence="1">
    <location>
        <begin position="52"/>
        <end position="73"/>
    </location>
</feature>
<keyword evidence="3" id="KW-1185">Reference proteome</keyword>